<dbReference type="SUPFAM" id="SSF55073">
    <property type="entry name" value="Nucleotide cyclase"/>
    <property type="match status" value="1"/>
</dbReference>
<dbReference type="Gene3D" id="3.30.70.270">
    <property type="match status" value="1"/>
</dbReference>
<keyword evidence="1" id="KW-0805">Transcription regulation</keyword>
<organism evidence="5 6">
    <name type="scientific">Ruminococcus albus 8</name>
    <dbReference type="NCBI Taxonomy" id="246199"/>
    <lineage>
        <taxon>Bacteria</taxon>
        <taxon>Bacillati</taxon>
        <taxon>Bacillota</taxon>
        <taxon>Clostridia</taxon>
        <taxon>Eubacteriales</taxon>
        <taxon>Oscillospiraceae</taxon>
        <taxon>Ruminococcus</taxon>
    </lineage>
</organism>
<dbReference type="Gene3D" id="3.40.50.2300">
    <property type="match status" value="2"/>
</dbReference>
<name>E9S7V3_RUMAL</name>
<dbReference type="CDD" id="cd01949">
    <property type="entry name" value="GGDEF"/>
    <property type="match status" value="1"/>
</dbReference>
<dbReference type="InterPro" id="IPR029787">
    <property type="entry name" value="Nucleotide_cyclase"/>
</dbReference>
<dbReference type="PROSITE" id="PS50887">
    <property type="entry name" value="GGDEF"/>
    <property type="match status" value="1"/>
</dbReference>
<dbReference type="Pfam" id="PF00990">
    <property type="entry name" value="GGDEF"/>
    <property type="match status" value="1"/>
</dbReference>
<evidence type="ECO:0000256" key="2">
    <source>
        <dbReference type="ARBA" id="ARBA00023125"/>
    </source>
</evidence>
<dbReference type="InterPro" id="IPR028082">
    <property type="entry name" value="Peripla_BP_I"/>
</dbReference>
<keyword evidence="3" id="KW-0804">Transcription</keyword>
<dbReference type="CDD" id="cd06267">
    <property type="entry name" value="PBP1_LacI_sugar_binding-like"/>
    <property type="match status" value="1"/>
</dbReference>
<dbReference type="PANTHER" id="PTHR30146:SF24">
    <property type="entry name" value="XYLOSE OPERON REGULATORY PROTEIN"/>
    <property type="match status" value="1"/>
</dbReference>
<dbReference type="AlphaFoldDB" id="E9S7V3"/>
<keyword evidence="6" id="KW-1185">Reference proteome</keyword>
<dbReference type="SMART" id="SM00267">
    <property type="entry name" value="GGDEF"/>
    <property type="match status" value="1"/>
</dbReference>
<protein>
    <submittedName>
        <fullName evidence="5">Diguanylate cyclase (GGDEF) domain protein</fullName>
    </submittedName>
</protein>
<evidence type="ECO:0000313" key="5">
    <source>
        <dbReference type="EMBL" id="EGC04536.1"/>
    </source>
</evidence>
<dbReference type="EMBL" id="ADKM02000018">
    <property type="protein sequence ID" value="EGC04536.1"/>
    <property type="molecule type" value="Genomic_DNA"/>
</dbReference>
<dbReference type="GO" id="GO:0003700">
    <property type="term" value="F:DNA-binding transcription factor activity"/>
    <property type="evidence" value="ECO:0007669"/>
    <property type="project" value="TreeGrafter"/>
</dbReference>
<dbReference type="eggNOG" id="COG1609">
    <property type="taxonomic scope" value="Bacteria"/>
</dbReference>
<dbReference type="RefSeq" id="WP_002846978.1">
    <property type="nucleotide sequence ID" value="NZ_ADKM02000018.1"/>
</dbReference>
<evidence type="ECO:0000313" key="6">
    <source>
        <dbReference type="Proteomes" id="UP000004259"/>
    </source>
</evidence>
<proteinExistence type="predicted"/>
<dbReference type="InterPro" id="IPR000160">
    <property type="entry name" value="GGDEF_dom"/>
</dbReference>
<evidence type="ECO:0000259" key="4">
    <source>
        <dbReference type="PROSITE" id="PS50887"/>
    </source>
</evidence>
<keyword evidence="2" id="KW-0238">DNA-binding</keyword>
<dbReference type="PANTHER" id="PTHR30146">
    <property type="entry name" value="LACI-RELATED TRANSCRIPTIONAL REPRESSOR"/>
    <property type="match status" value="1"/>
</dbReference>
<dbReference type="eggNOG" id="COG2199">
    <property type="taxonomic scope" value="Bacteria"/>
</dbReference>
<dbReference type="Pfam" id="PF13377">
    <property type="entry name" value="Peripla_BP_3"/>
    <property type="match status" value="1"/>
</dbReference>
<comment type="caution">
    <text evidence="5">The sequence shown here is derived from an EMBL/GenBank/DDBJ whole genome shotgun (WGS) entry which is preliminary data.</text>
</comment>
<feature type="domain" description="GGDEF" evidence="4">
    <location>
        <begin position="513"/>
        <end position="642"/>
    </location>
</feature>
<dbReference type="InterPro" id="IPR043128">
    <property type="entry name" value="Rev_trsase/Diguanyl_cyclase"/>
</dbReference>
<reference evidence="5 6" key="1">
    <citation type="submission" date="2011-02" db="EMBL/GenBank/DDBJ databases">
        <authorList>
            <person name="Nelson K.E."/>
            <person name="Sutton G."/>
            <person name="Torralba M."/>
            <person name="Durkin S."/>
            <person name="Harkins D."/>
            <person name="Montgomery R."/>
            <person name="Ziemer C."/>
            <person name="Klaassens E."/>
            <person name="Ocuiv P."/>
            <person name="Morrison M."/>
        </authorList>
    </citation>
    <scope>NUCLEOTIDE SEQUENCE [LARGE SCALE GENOMIC DNA]</scope>
    <source>
        <strain evidence="5 6">8</strain>
    </source>
</reference>
<evidence type="ECO:0000256" key="1">
    <source>
        <dbReference type="ARBA" id="ARBA00023015"/>
    </source>
</evidence>
<dbReference type="InterPro" id="IPR046335">
    <property type="entry name" value="LacI/GalR-like_sensor"/>
</dbReference>
<gene>
    <name evidence="5" type="ORF">CUS_7328</name>
</gene>
<dbReference type="OrthoDB" id="56125at2"/>
<evidence type="ECO:0000256" key="3">
    <source>
        <dbReference type="ARBA" id="ARBA00023163"/>
    </source>
</evidence>
<dbReference type="SUPFAM" id="SSF53822">
    <property type="entry name" value="Periplasmic binding protein-like I"/>
    <property type="match status" value="1"/>
</dbReference>
<accession>E9S7V3</accession>
<dbReference type="NCBIfam" id="TIGR00254">
    <property type="entry name" value="GGDEF"/>
    <property type="match status" value="1"/>
</dbReference>
<dbReference type="Proteomes" id="UP000004259">
    <property type="component" value="Unassembled WGS sequence"/>
</dbReference>
<dbReference type="GO" id="GO:0000976">
    <property type="term" value="F:transcription cis-regulatory region binding"/>
    <property type="evidence" value="ECO:0007669"/>
    <property type="project" value="TreeGrafter"/>
</dbReference>
<sequence length="642" mass="72568">MSRRKTIALLNLMPETTHSNNIARGIFGQCQKYGYNVASFASMTPLSFYYQDYADGERAIYDLPDYSGFDGIVIDAIPLTDQSVPEFPPHLAELLKDAKCPVVCMGVGIGDYKVITSSNDFNLREIVRHVVCYHGKRDIIVLTGPKGKHEAEDRLTIFLDELEKLGVDVPEENIVYGNFWYDCGTALADEILSGKRKLPEAVISASDHMALGLVDRLSKKGIKIPEQMIAVGFEATQEALLGEVSLSSFESNFTKTAANAVDYIHSIIDPDVPLQPYEPQADKIFHPAMSCGCEPDLRRAAHAFKDALYYRSRNYTEEELMDNIDIGLLMENYVPEILTSSETPDACMENIYHNSYLTLPFLNFGLCLREDWLTASQSDLNGFTDKMILAVANSKVGDLNYHEAEKRVVFDRRIMHPALQNYTEEPCVFYFSAVHYSNRVLGYTMLQRKLTDRHILNVVFRNWLRNVNSALQMVRTRNRYVMLSIRDNMTGLYNRRGMYERFEKMRAAAKPEDRLFTAVIDMDGLKYVNDTFGHNEGDYGINAVSRAAQQSARTEEFCVRAGGDEFYVIGIGSYADDECEYRCAAYLAALADISANSGKPYPISASIGCALGDAGDFDLEELLRTADEEMYRFKVMRKKHRQ</sequence>
<dbReference type="STRING" id="246199.CUS_7328"/>